<comment type="caution">
    <text evidence="1">The sequence shown here is derived from an EMBL/GenBank/DDBJ whole genome shotgun (WGS) entry which is preliminary data.</text>
</comment>
<dbReference type="EMBL" id="MCFA01000226">
    <property type="protein sequence ID" value="ORX97874.1"/>
    <property type="molecule type" value="Genomic_DNA"/>
</dbReference>
<sequence length="150" mass="16898">MSFTESELLAIRTIMSHAKKFSLRIQFPRYQRLPATLDCEPIEWLSGLYAFATSYLSSTRLDEISLDFKDPVDPRGTFVPTLCHFDSLPIQATNLRIISLSNTEVTWTVRSSLVLSSKNSLSSPRLHLLGLLSGRWVEVLALLRGARKDG</sequence>
<keyword evidence="2" id="KW-1185">Reference proteome</keyword>
<evidence type="ECO:0000313" key="2">
    <source>
        <dbReference type="Proteomes" id="UP000193144"/>
    </source>
</evidence>
<name>A0A1Y1YJV8_9PLEO</name>
<accession>A0A1Y1YJV8</accession>
<gene>
    <name evidence="1" type="ORF">BCR34DRAFT_577699</name>
</gene>
<dbReference type="AlphaFoldDB" id="A0A1Y1YJV8"/>
<reference evidence="1 2" key="1">
    <citation type="submission" date="2016-07" db="EMBL/GenBank/DDBJ databases">
        <title>Pervasive Adenine N6-methylation of Active Genes in Fungi.</title>
        <authorList>
            <consortium name="DOE Joint Genome Institute"/>
            <person name="Mondo S.J."/>
            <person name="Dannebaum R.O."/>
            <person name="Kuo R.C."/>
            <person name="Labutti K."/>
            <person name="Haridas S."/>
            <person name="Kuo A."/>
            <person name="Salamov A."/>
            <person name="Ahrendt S.R."/>
            <person name="Lipzen A."/>
            <person name="Sullivan W."/>
            <person name="Andreopoulos W.B."/>
            <person name="Clum A."/>
            <person name="Lindquist E."/>
            <person name="Daum C."/>
            <person name="Ramamoorthy G.K."/>
            <person name="Gryganskyi A."/>
            <person name="Culley D."/>
            <person name="Magnuson J.K."/>
            <person name="James T.Y."/>
            <person name="O'Malley M.A."/>
            <person name="Stajich J.E."/>
            <person name="Spatafora J.W."/>
            <person name="Visel A."/>
            <person name="Grigoriev I.V."/>
        </authorList>
    </citation>
    <scope>NUCLEOTIDE SEQUENCE [LARGE SCALE GENOMIC DNA]</scope>
    <source>
        <strain evidence="1 2">CBS 115471</strain>
    </source>
</reference>
<proteinExistence type="predicted"/>
<organism evidence="1 2">
    <name type="scientific">Clohesyomyces aquaticus</name>
    <dbReference type="NCBI Taxonomy" id="1231657"/>
    <lineage>
        <taxon>Eukaryota</taxon>
        <taxon>Fungi</taxon>
        <taxon>Dikarya</taxon>
        <taxon>Ascomycota</taxon>
        <taxon>Pezizomycotina</taxon>
        <taxon>Dothideomycetes</taxon>
        <taxon>Pleosporomycetidae</taxon>
        <taxon>Pleosporales</taxon>
        <taxon>Lindgomycetaceae</taxon>
        <taxon>Clohesyomyces</taxon>
    </lineage>
</organism>
<protein>
    <submittedName>
        <fullName evidence="1">Uncharacterized protein</fullName>
    </submittedName>
</protein>
<dbReference type="Proteomes" id="UP000193144">
    <property type="component" value="Unassembled WGS sequence"/>
</dbReference>
<evidence type="ECO:0000313" key="1">
    <source>
        <dbReference type="EMBL" id="ORX97874.1"/>
    </source>
</evidence>